<dbReference type="PIRSF" id="PIRSF006232">
    <property type="entry name" value="Pirin"/>
    <property type="match status" value="1"/>
</dbReference>
<dbReference type="InterPro" id="IPR041602">
    <property type="entry name" value="Quercetinase_C"/>
</dbReference>
<proteinExistence type="inferred from homology"/>
<dbReference type="Gene3D" id="2.60.120.10">
    <property type="entry name" value="Jelly Rolls"/>
    <property type="match status" value="2"/>
</dbReference>
<evidence type="ECO:0000313" key="5">
    <source>
        <dbReference type="EMBL" id="RUL74476.1"/>
    </source>
</evidence>
<dbReference type="CDD" id="cd02910">
    <property type="entry name" value="cupin_Yhhw_N"/>
    <property type="match status" value="1"/>
</dbReference>
<dbReference type="SUPFAM" id="SSF51182">
    <property type="entry name" value="RmlC-like cupins"/>
    <property type="match status" value="1"/>
</dbReference>
<evidence type="ECO:0000259" key="4">
    <source>
        <dbReference type="Pfam" id="PF17954"/>
    </source>
</evidence>
<dbReference type="InterPro" id="IPR003829">
    <property type="entry name" value="Pirin_N_dom"/>
</dbReference>
<dbReference type="AlphaFoldDB" id="A0A432M4M7"/>
<dbReference type="Pfam" id="PF17954">
    <property type="entry name" value="Pirin_C_2"/>
    <property type="match status" value="1"/>
</dbReference>
<feature type="domain" description="Quercetin 2,3-dioxygenase C-terminal cupin" evidence="4">
    <location>
        <begin position="148"/>
        <end position="241"/>
    </location>
</feature>
<comment type="similarity">
    <text evidence="1 2">Belongs to the pirin family.</text>
</comment>
<dbReference type="RefSeq" id="WP_126685277.1">
    <property type="nucleotide sequence ID" value="NZ_RYYV01000009.1"/>
</dbReference>
<dbReference type="EMBL" id="RYYV01000009">
    <property type="protein sequence ID" value="RUL74476.1"/>
    <property type="molecule type" value="Genomic_DNA"/>
</dbReference>
<keyword evidence="6" id="KW-1185">Reference proteome</keyword>
<sequence>MESYEIRRSESRGKLAIDWLEARFSFSFGSYQEASRTQFGALRVLNEDWVQPASGFDMHPHRDMEIFMIPLSGAIAHADSLGYKAVIQPGEVLMMRAGAGIYHSQMNADDQAVDHHLQVWLTPRQRDLSPSISIKRFDLSEREGRWQLIASGRNEHDSLPLDQDAELYLTRPRHDTPLGYAPTPERSLYLHVASGPVEVRTAHGGTPERLETGDAMAWASAQAFTVTAIGEQGQELLLVDLPAVRSHSAT</sequence>
<dbReference type="OrthoDB" id="9780903at2"/>
<protein>
    <submittedName>
        <fullName evidence="5">Pirin family protein</fullName>
    </submittedName>
</protein>
<evidence type="ECO:0000259" key="3">
    <source>
        <dbReference type="Pfam" id="PF02678"/>
    </source>
</evidence>
<dbReference type="PANTHER" id="PTHR43212">
    <property type="entry name" value="QUERCETIN 2,3-DIOXYGENASE"/>
    <property type="match status" value="1"/>
</dbReference>
<organism evidence="5 6">
    <name type="scientific">Dyella choica</name>
    <dbReference type="NCBI Taxonomy" id="1927959"/>
    <lineage>
        <taxon>Bacteria</taxon>
        <taxon>Pseudomonadati</taxon>
        <taxon>Pseudomonadota</taxon>
        <taxon>Gammaproteobacteria</taxon>
        <taxon>Lysobacterales</taxon>
        <taxon>Rhodanobacteraceae</taxon>
        <taxon>Dyella</taxon>
    </lineage>
</organism>
<reference evidence="5 6" key="1">
    <citation type="submission" date="2018-12" db="EMBL/GenBank/DDBJ databases">
        <title>Dyella dinghuensis sp. nov. DHOA06 and Dyella choica sp. nov. 4M-K27, isolated from forest soil.</title>
        <authorList>
            <person name="Qiu L.-H."/>
            <person name="Gao Z.-H."/>
        </authorList>
    </citation>
    <scope>NUCLEOTIDE SEQUENCE [LARGE SCALE GENOMIC DNA]</scope>
    <source>
        <strain evidence="5 6">4M-K27</strain>
    </source>
</reference>
<comment type="caution">
    <text evidence="5">The sequence shown here is derived from an EMBL/GenBank/DDBJ whole genome shotgun (WGS) entry which is preliminary data.</text>
</comment>
<name>A0A432M4M7_9GAMM</name>
<dbReference type="Proteomes" id="UP000274358">
    <property type="component" value="Unassembled WGS sequence"/>
</dbReference>
<evidence type="ECO:0000256" key="2">
    <source>
        <dbReference type="RuleBase" id="RU003457"/>
    </source>
</evidence>
<dbReference type="InterPro" id="IPR011051">
    <property type="entry name" value="RmlC_Cupin_sf"/>
</dbReference>
<gene>
    <name evidence="5" type="ORF">EKH80_13405</name>
</gene>
<dbReference type="InterPro" id="IPR012093">
    <property type="entry name" value="Pirin"/>
</dbReference>
<dbReference type="PANTHER" id="PTHR43212:SF3">
    <property type="entry name" value="QUERCETIN 2,3-DIOXYGENASE"/>
    <property type="match status" value="1"/>
</dbReference>
<feature type="domain" description="Pirin N-terminal" evidence="3">
    <location>
        <begin position="10"/>
        <end position="121"/>
    </location>
</feature>
<evidence type="ECO:0000256" key="1">
    <source>
        <dbReference type="ARBA" id="ARBA00008416"/>
    </source>
</evidence>
<evidence type="ECO:0000313" key="6">
    <source>
        <dbReference type="Proteomes" id="UP000274358"/>
    </source>
</evidence>
<dbReference type="InterPro" id="IPR014710">
    <property type="entry name" value="RmlC-like_jellyroll"/>
</dbReference>
<accession>A0A432M4M7</accession>
<dbReference type="Pfam" id="PF02678">
    <property type="entry name" value="Pirin"/>
    <property type="match status" value="1"/>
</dbReference>